<gene>
    <name evidence="2" type="ORF">BO87DRAFT_36937</name>
</gene>
<organism evidence="2 3">
    <name type="scientific">Aspergillus neoniger (strain CBS 115656)</name>
    <dbReference type="NCBI Taxonomy" id="1448310"/>
    <lineage>
        <taxon>Eukaryota</taxon>
        <taxon>Fungi</taxon>
        <taxon>Dikarya</taxon>
        <taxon>Ascomycota</taxon>
        <taxon>Pezizomycotina</taxon>
        <taxon>Eurotiomycetes</taxon>
        <taxon>Eurotiomycetidae</taxon>
        <taxon>Eurotiales</taxon>
        <taxon>Aspergillaceae</taxon>
        <taxon>Aspergillus</taxon>
        <taxon>Aspergillus subgen. Circumdati</taxon>
    </lineage>
</organism>
<keyword evidence="3" id="KW-1185">Reference proteome</keyword>
<dbReference type="GeneID" id="37124428"/>
<evidence type="ECO:0000313" key="2">
    <source>
        <dbReference type="EMBL" id="PYH35091.1"/>
    </source>
</evidence>
<keyword evidence="1" id="KW-0472">Membrane</keyword>
<feature type="transmembrane region" description="Helical" evidence="1">
    <location>
        <begin position="20"/>
        <end position="40"/>
    </location>
</feature>
<evidence type="ECO:0000256" key="1">
    <source>
        <dbReference type="SAM" id="Phobius"/>
    </source>
</evidence>
<reference evidence="2" key="1">
    <citation type="submission" date="2016-12" db="EMBL/GenBank/DDBJ databases">
        <title>The genomes of Aspergillus section Nigri reveals drivers in fungal speciation.</title>
        <authorList>
            <consortium name="DOE Joint Genome Institute"/>
            <person name="Vesth T.C."/>
            <person name="Nybo J."/>
            <person name="Theobald S."/>
            <person name="Brandl J."/>
            <person name="Frisvad J.C."/>
            <person name="Nielsen K.F."/>
            <person name="Lyhne E.K."/>
            <person name="Kogle M.E."/>
            <person name="Kuo A."/>
            <person name="Riley R."/>
            <person name="Clum A."/>
            <person name="Nolan M."/>
            <person name="Lipzen A."/>
            <person name="Salamov A."/>
            <person name="Henrissat B."/>
            <person name="Wiebenga A."/>
            <person name="De Vries R.P."/>
            <person name="Grigoriev I.V."/>
            <person name="Mortensen U.H."/>
            <person name="Andersen M.R."/>
            <person name="Baker S.E."/>
        </authorList>
    </citation>
    <scope>NUCLEOTIDE SEQUENCE [LARGE SCALE GENOMIC DNA]</scope>
    <source>
        <strain evidence="2">CBS 115656</strain>
    </source>
</reference>
<protein>
    <submittedName>
        <fullName evidence="2">Uncharacterized protein</fullName>
    </submittedName>
</protein>
<keyword evidence="1" id="KW-0812">Transmembrane</keyword>
<proteinExistence type="predicted"/>
<keyword evidence="1" id="KW-1133">Transmembrane helix</keyword>
<evidence type="ECO:0000313" key="3">
    <source>
        <dbReference type="Proteomes" id="UP000247647"/>
    </source>
</evidence>
<dbReference type="AlphaFoldDB" id="A0A318YKN7"/>
<dbReference type="EMBL" id="KZ821457">
    <property type="protein sequence ID" value="PYH35091.1"/>
    <property type="molecule type" value="Genomic_DNA"/>
</dbReference>
<dbReference type="RefSeq" id="XP_025480569.1">
    <property type="nucleotide sequence ID" value="XM_025621972.1"/>
</dbReference>
<accession>A0A318YKN7</accession>
<name>A0A318YKN7_ASPNB</name>
<sequence>MKLVGIILTQMVNPVRDTVIIIEYLGCVKLLVLLVSVDLLTILPGPRRGPCICLLRACFRRQDPVDIT</sequence>
<dbReference type="Proteomes" id="UP000247647">
    <property type="component" value="Unassembled WGS sequence"/>
</dbReference>